<evidence type="ECO:0008006" key="8">
    <source>
        <dbReference type="Google" id="ProtNLM"/>
    </source>
</evidence>
<dbReference type="PROSITE" id="PS01159">
    <property type="entry name" value="WW_DOMAIN_1"/>
    <property type="match status" value="1"/>
</dbReference>
<evidence type="ECO:0000259" key="4">
    <source>
        <dbReference type="PROSITE" id="PS50106"/>
    </source>
</evidence>
<accession>A0ABD3X5J7</accession>
<keyword evidence="7" id="KW-1185">Reference proteome</keyword>
<feature type="domain" description="WW" evidence="2">
    <location>
        <begin position="57"/>
        <end position="90"/>
    </location>
</feature>
<feature type="compositionally biased region" description="Low complexity" evidence="1">
    <location>
        <begin position="1237"/>
        <end position="1250"/>
    </location>
</feature>
<feature type="region of interest" description="Disordered" evidence="1">
    <location>
        <begin position="1235"/>
        <end position="1319"/>
    </location>
</feature>
<evidence type="ECO:0000313" key="6">
    <source>
        <dbReference type="EMBL" id="KAL3880268.1"/>
    </source>
</evidence>
<dbReference type="InterPro" id="IPR019749">
    <property type="entry name" value="Band_41_domain"/>
</dbReference>
<dbReference type="Pfam" id="PF21989">
    <property type="entry name" value="RA_2"/>
    <property type="match status" value="1"/>
</dbReference>
<sequence>MPTMMEPDNTVNQMNSELTEGWEAKLIPEGGRIYYIDHKSQVSSWLPPRENWDPGNTGLPYGWEAAIDKNGRNYFINHCEGYTTRDDPRNDPDYIEPPKPREVELLRDPIKGFGFVAGSEKPVIVRFVTEGGPSVGLLLPGDQLLKINGQDIKKAPREYVIDLVRSCKSSITLTVCQPYSDNSARKSALLTAAKKAKLKSNPSRVRFAEPVILNGSSPKSDDSTEESYVPFMPNVLKVFMENGQTKSFKYDNKTTVKDVMQSLQEKLNIHNIHNFCLVLHSAKSKVTGKMAILQEHETLSEIAARPGSNNTRCLFRVVFVPKDAYDLLKEDPVAFEYFYLQCCNDVIQDRFASELKAETTLRLAALHISQHSASSNIVGKINIKTIEKETGLDKFVPVSLMEKIRGKDLRKLLTHALKQVQSLMPPGQKQLTAIQAKLHYMKIVSELKTFGSRVFMVTLLDKKTENMLLVGPKAGISLVTNIKFYTLSMFADFGEIECLKVMKEKDNMTRVEVTIKGEKVLNLGLLKEDALNFVSMVEGYYRLYVDPNKKLVERNASKQSEDPEIPPYHNKHRVLTAPWSYPDDIVSMAIENGETSEFERVVDLSRGPPTYEENEEYIARIKQDLGIKSTNAKETKADKNKTNQALLSNGTSITPPGTNQALLSNGTSITPPGTNQALLLNGTSITPPGTNQALLSNRTLPGGYSPALPMKTVITVTSDHHNRISKTVSEQETDSIASSSSAVSQSSEESRMLSEESGFPTAASWQSQRDDRMLPGSQIILNDSVIDKKETAKKVDNGENNSDTDSGVGADNDRQVSAQVMNNPVVMRSISLEAESDDTDSLGTPTDSPIAGSLPLNTELHLDLRYVPGFEFEFEESSPRFPDPNSTSFLPFNHENMYFESKEEVYNPTMFYAQDPYSDPDIIDLTLLPPFPPTEEELREMEASFYEQQRNFSFDQHHMLLMKTVSVLQESPQHDVHIPLSKSASVGVYPDFLDADIDSFIEKLTVPPPPPKSEPPPLLANVGSTESVMEVVEINYQPAINQTLDGTLLNQQSNLYDPDLNADQVLISTAQDFSALVIPPPPGEESNVIEKIAIVPPISAVAEVKNKRKKDRHQRTSSVDIFFKQFGSETVEEILARKDKAAASGAALRKELGIGQLSDQGSITSDSGCYSVDDSKDDDNSLSPASVSEKLNQLLKSLSVYEPVSTEEELGKFRRTSSLRLGRSVSLDQILKAAEKSQNSNTTSSLQTASVRITNHRRSSLNLMADSKPVTSDGQKDIPCPTASSKEPSFSSGLKRNNSFNARPKDENSSDEKESKPSFASLKAKLESCKASLMGKTVQRDSSNRSSLDGDLSRRSIRRTSSFSKLFRGSQENLNDDKGSMPSMPKPLQNQKDDGKSIDIQSVPSSGKDSKDPKLMLNSLAVPRTNFRPNAGNISSQFNKKSGPMKALINMFDTDDKSQNCKPDVLPKRQKKAPPRPTNPAPHKPVAKSASLDLETQCKLQSKDDSQLNSSKPSVSKTKSSPYATVGKMWRPMSMSNDTSEKDSVETYRTYNNFDVLRDSCDSDRDKHYFDSKLPNGDVVPTLIFSSTSIGIDGTPSRKSLALLKQRHHPGSVEEILDKKYSVNDFSKATGDIDTLLLELRHAMESLKSSRIDKNQVQFDMCKEELEMKTRQFVTDAKLLVSNATHTKEKLAVHMDTSMHTLAKIFLHGQATMLMMQGVHQGQHLGSEIIRVANAYKSTLNAAHAAVGKPIQDPHMKYLMRQATNLASLLSNLLKTLKALHQK</sequence>
<feature type="region of interest" description="Disordered" evidence="1">
    <location>
        <begin position="1163"/>
        <end position="1184"/>
    </location>
</feature>
<feature type="region of interest" description="Disordered" evidence="1">
    <location>
        <begin position="835"/>
        <end position="854"/>
    </location>
</feature>
<dbReference type="SMART" id="SM00228">
    <property type="entry name" value="PDZ"/>
    <property type="match status" value="1"/>
</dbReference>
<feature type="compositionally biased region" description="Basic and acidic residues" evidence="1">
    <location>
        <begin position="1303"/>
        <end position="1316"/>
    </location>
</feature>
<dbReference type="Pfam" id="PF00595">
    <property type="entry name" value="PDZ"/>
    <property type="match status" value="1"/>
</dbReference>
<dbReference type="Gene3D" id="1.20.80.10">
    <property type="match status" value="1"/>
</dbReference>
<dbReference type="SUPFAM" id="SSF51045">
    <property type="entry name" value="WW domain"/>
    <property type="match status" value="2"/>
</dbReference>
<name>A0ABD3X5J7_SINWO</name>
<dbReference type="CDD" id="cd14473">
    <property type="entry name" value="FERM_B-lobe"/>
    <property type="match status" value="1"/>
</dbReference>
<feature type="compositionally biased region" description="Low complexity" evidence="1">
    <location>
        <begin position="734"/>
        <end position="747"/>
    </location>
</feature>
<feature type="domain" description="PDZ" evidence="4">
    <location>
        <begin position="102"/>
        <end position="179"/>
    </location>
</feature>
<dbReference type="Proteomes" id="UP001634394">
    <property type="component" value="Unassembled WGS sequence"/>
</dbReference>
<protein>
    <recommendedName>
        <fullName evidence="8">FERM and PDZ domain-containing protein 4</fullName>
    </recommendedName>
</protein>
<feature type="region of interest" description="Disordered" evidence="1">
    <location>
        <begin position="722"/>
        <end position="771"/>
    </location>
</feature>
<dbReference type="InterPro" id="IPR001202">
    <property type="entry name" value="WW_dom"/>
</dbReference>
<dbReference type="InterPro" id="IPR029071">
    <property type="entry name" value="Ubiquitin-like_domsf"/>
</dbReference>
<dbReference type="EMBL" id="JBJQND010000004">
    <property type="protein sequence ID" value="KAL3880268.1"/>
    <property type="molecule type" value="Genomic_DNA"/>
</dbReference>
<feature type="region of interest" description="Disordered" evidence="1">
    <location>
        <begin position="791"/>
        <end position="814"/>
    </location>
</feature>
<dbReference type="PANTHER" id="PTHR46221:SF3">
    <property type="entry name" value="FERM AND PDZ DOMAIN-CONTAINING PROTEIN 4"/>
    <property type="match status" value="1"/>
</dbReference>
<dbReference type="PROSITE" id="PS50106">
    <property type="entry name" value="PDZ"/>
    <property type="match status" value="1"/>
</dbReference>
<proteinExistence type="predicted"/>
<dbReference type="InterPro" id="IPR001478">
    <property type="entry name" value="PDZ"/>
</dbReference>
<feature type="compositionally biased region" description="Polar residues" evidence="1">
    <location>
        <begin position="1282"/>
        <end position="1301"/>
    </location>
</feature>
<dbReference type="PANTHER" id="PTHR46221">
    <property type="entry name" value="FERM AND PDZ DOMAIN-CONTAINING PROTEIN FAMILY MEMBER"/>
    <property type="match status" value="1"/>
</dbReference>
<organism evidence="6 7">
    <name type="scientific">Sinanodonta woodiana</name>
    <name type="common">Chinese pond mussel</name>
    <name type="synonym">Anodonta woodiana</name>
    <dbReference type="NCBI Taxonomy" id="1069815"/>
    <lineage>
        <taxon>Eukaryota</taxon>
        <taxon>Metazoa</taxon>
        <taxon>Spiralia</taxon>
        <taxon>Lophotrochozoa</taxon>
        <taxon>Mollusca</taxon>
        <taxon>Bivalvia</taxon>
        <taxon>Autobranchia</taxon>
        <taxon>Heteroconchia</taxon>
        <taxon>Palaeoheterodonta</taxon>
        <taxon>Unionida</taxon>
        <taxon>Unionoidea</taxon>
        <taxon>Unionidae</taxon>
        <taxon>Unioninae</taxon>
        <taxon>Sinanodonta</taxon>
    </lineage>
</organism>
<dbReference type="InterPro" id="IPR011993">
    <property type="entry name" value="PH-like_dom_sf"/>
</dbReference>
<dbReference type="CDD" id="cd06769">
    <property type="entry name" value="PDZ_FRMPD1_3_4-like"/>
    <property type="match status" value="1"/>
</dbReference>
<gene>
    <name evidence="6" type="ORF">ACJMK2_032517</name>
</gene>
<dbReference type="Gene3D" id="3.10.20.90">
    <property type="entry name" value="Phosphatidylinositol 3-kinase Catalytic Subunit, Chain A, domain 1"/>
    <property type="match status" value="1"/>
</dbReference>
<dbReference type="Gene3D" id="2.20.70.10">
    <property type="match status" value="2"/>
</dbReference>
<dbReference type="InterPro" id="IPR036020">
    <property type="entry name" value="WW_dom_sf"/>
</dbReference>
<dbReference type="SUPFAM" id="SSF47031">
    <property type="entry name" value="Second domain of FERM"/>
    <property type="match status" value="1"/>
</dbReference>
<dbReference type="PROSITE" id="PS50057">
    <property type="entry name" value="FERM_3"/>
    <property type="match status" value="1"/>
</dbReference>
<dbReference type="SUPFAM" id="SSF50729">
    <property type="entry name" value="PH domain-like"/>
    <property type="match status" value="1"/>
</dbReference>
<evidence type="ECO:0000259" key="5">
    <source>
        <dbReference type="PROSITE" id="PS50200"/>
    </source>
</evidence>
<evidence type="ECO:0000313" key="7">
    <source>
        <dbReference type="Proteomes" id="UP001634394"/>
    </source>
</evidence>
<dbReference type="SUPFAM" id="SSF50156">
    <property type="entry name" value="PDZ domain-like"/>
    <property type="match status" value="1"/>
</dbReference>
<feature type="domain" description="WW" evidence="2">
    <location>
        <begin position="16"/>
        <end position="50"/>
    </location>
</feature>
<evidence type="ECO:0000256" key="1">
    <source>
        <dbReference type="SAM" id="MobiDB-lite"/>
    </source>
</evidence>
<dbReference type="SUPFAM" id="SSF54236">
    <property type="entry name" value="Ubiquitin-like"/>
    <property type="match status" value="1"/>
</dbReference>
<feature type="region of interest" description="Disordered" evidence="1">
    <location>
        <begin position="1333"/>
        <end position="1416"/>
    </location>
</feature>
<dbReference type="Pfam" id="PF00373">
    <property type="entry name" value="FERM_M"/>
    <property type="match status" value="1"/>
</dbReference>
<dbReference type="Gene3D" id="2.30.42.10">
    <property type="match status" value="1"/>
</dbReference>
<reference evidence="6 7" key="1">
    <citation type="submission" date="2024-11" db="EMBL/GenBank/DDBJ databases">
        <title>Chromosome-level genome assembly of the freshwater bivalve Anodonta woodiana.</title>
        <authorList>
            <person name="Chen X."/>
        </authorList>
    </citation>
    <scope>NUCLEOTIDE SEQUENCE [LARGE SCALE GENOMIC DNA]</scope>
    <source>
        <strain evidence="6">MN2024</strain>
        <tissue evidence="6">Gills</tissue>
    </source>
</reference>
<dbReference type="InterPro" id="IPR035963">
    <property type="entry name" value="FERM_2"/>
</dbReference>
<evidence type="ECO:0000259" key="2">
    <source>
        <dbReference type="PROSITE" id="PS50020"/>
    </source>
</evidence>
<dbReference type="InterPro" id="IPR014352">
    <property type="entry name" value="FERM/acyl-CoA-bd_prot_sf"/>
</dbReference>
<feature type="domain" description="FERM" evidence="3">
    <location>
        <begin position="234"/>
        <end position="548"/>
    </location>
</feature>
<dbReference type="InterPro" id="IPR000159">
    <property type="entry name" value="RA_dom"/>
</dbReference>
<dbReference type="PROSITE" id="PS50020">
    <property type="entry name" value="WW_DOMAIN_2"/>
    <property type="match status" value="2"/>
</dbReference>
<feature type="domain" description="Ras-associating" evidence="5">
    <location>
        <begin position="235"/>
        <end position="333"/>
    </location>
</feature>
<dbReference type="CDD" id="cd00201">
    <property type="entry name" value="WW"/>
    <property type="match status" value="2"/>
</dbReference>
<comment type="caution">
    <text evidence="6">The sequence shown here is derived from an EMBL/GenBank/DDBJ whole genome shotgun (WGS) entry which is preliminary data.</text>
</comment>
<dbReference type="PROSITE" id="PS50200">
    <property type="entry name" value="RA"/>
    <property type="match status" value="1"/>
</dbReference>
<dbReference type="SMART" id="SM00456">
    <property type="entry name" value="WW"/>
    <property type="match status" value="2"/>
</dbReference>
<dbReference type="InterPro" id="IPR000299">
    <property type="entry name" value="FERM_domain"/>
</dbReference>
<feature type="compositionally biased region" description="Low complexity" evidence="1">
    <location>
        <begin position="1510"/>
        <end position="1522"/>
    </location>
</feature>
<dbReference type="CDD" id="cd17088">
    <property type="entry name" value="FERM_F1_FRMPD1_like"/>
    <property type="match status" value="1"/>
</dbReference>
<dbReference type="Gene3D" id="2.30.29.30">
    <property type="entry name" value="Pleckstrin-homology domain (PH domain)/Phosphotyrosine-binding domain (PTB)"/>
    <property type="match status" value="1"/>
</dbReference>
<evidence type="ECO:0000259" key="3">
    <source>
        <dbReference type="PROSITE" id="PS50057"/>
    </source>
</evidence>
<dbReference type="Gene3D" id="1.20.1420.10">
    <property type="entry name" value="Talin, central domain"/>
    <property type="match status" value="1"/>
</dbReference>
<dbReference type="SMART" id="SM00295">
    <property type="entry name" value="B41"/>
    <property type="match status" value="1"/>
</dbReference>
<dbReference type="FunFam" id="2.30.42.10:FF:000053">
    <property type="entry name" value="FERM and PDZ domain-containing protein 4"/>
    <property type="match status" value="1"/>
</dbReference>
<feature type="region of interest" description="Disordered" evidence="1">
    <location>
        <begin position="1453"/>
        <end position="1523"/>
    </location>
</feature>
<dbReference type="InterPro" id="IPR036034">
    <property type="entry name" value="PDZ_sf"/>
</dbReference>
<dbReference type="InterPro" id="IPR019748">
    <property type="entry name" value="FERM_central"/>
</dbReference>
<feature type="region of interest" description="Disordered" evidence="1">
    <location>
        <begin position="1423"/>
        <end position="1442"/>
    </location>
</feature>